<evidence type="ECO:0000313" key="2">
    <source>
        <dbReference type="Proteomes" id="UP000492820"/>
    </source>
</evidence>
<reference evidence="1" key="2">
    <citation type="submission" date="2014-06" db="EMBL/GenBank/DDBJ databases">
        <authorList>
            <person name="Aslett M."/>
        </authorList>
    </citation>
    <scope>NUCLEOTIDE SEQUENCE</scope>
</reference>
<proteinExistence type="predicted"/>
<protein>
    <submittedName>
        <fullName evidence="1 3">Uncharacterized protein</fullName>
    </submittedName>
</protein>
<evidence type="ECO:0000313" key="1">
    <source>
        <dbReference type="EMBL" id="CDS16604.1"/>
    </source>
</evidence>
<dbReference type="EMBL" id="LK028576">
    <property type="protein sequence ID" value="CDS16604.1"/>
    <property type="molecule type" value="Genomic_DNA"/>
</dbReference>
<dbReference type="WBParaSite" id="EgrG_002020500">
    <property type="protein sequence ID" value="EgrG_002020500"/>
    <property type="gene ID" value="EgrG_002020500"/>
</dbReference>
<accession>A0A068WG17</accession>
<reference evidence="3" key="3">
    <citation type="submission" date="2020-10" db="UniProtKB">
        <authorList>
            <consortium name="WormBaseParasite"/>
        </authorList>
    </citation>
    <scope>IDENTIFICATION</scope>
</reference>
<organism evidence="1">
    <name type="scientific">Echinococcus granulosus</name>
    <name type="common">Hydatid tapeworm</name>
    <dbReference type="NCBI Taxonomy" id="6210"/>
    <lineage>
        <taxon>Eukaryota</taxon>
        <taxon>Metazoa</taxon>
        <taxon>Spiralia</taxon>
        <taxon>Lophotrochozoa</taxon>
        <taxon>Platyhelminthes</taxon>
        <taxon>Cestoda</taxon>
        <taxon>Eucestoda</taxon>
        <taxon>Cyclophyllidea</taxon>
        <taxon>Taeniidae</taxon>
        <taxon>Echinococcus</taxon>
        <taxon>Echinococcus granulosus group</taxon>
    </lineage>
</organism>
<name>A0A068WG17_ECHGR</name>
<gene>
    <name evidence="1" type="ORF">EgrG_002020500</name>
</gene>
<evidence type="ECO:0000313" key="3">
    <source>
        <dbReference type="WBParaSite" id="EgrG_002020500"/>
    </source>
</evidence>
<dbReference type="Proteomes" id="UP000492820">
    <property type="component" value="Unassembled WGS sequence"/>
</dbReference>
<reference evidence="1 2" key="1">
    <citation type="journal article" date="2013" name="Nature">
        <title>The genomes of four tapeworm species reveal adaptations to parasitism.</title>
        <authorList>
            <person name="Tsai I.J."/>
            <person name="Zarowiecki M."/>
            <person name="Holroyd N."/>
            <person name="Garciarrubio A."/>
            <person name="Sanchez-Flores A."/>
            <person name="Brooks K.L."/>
            <person name="Tracey A."/>
            <person name="Bobes R.J."/>
            <person name="Fragoso G."/>
            <person name="Sciutto E."/>
            <person name="Aslett M."/>
            <person name="Beasley H."/>
            <person name="Bennett H.M."/>
            <person name="Cai J."/>
            <person name="Camicia F."/>
            <person name="Clark R."/>
            <person name="Cucher M."/>
            <person name="De Silva N."/>
            <person name="Day T.A."/>
            <person name="Deplazes P."/>
            <person name="Estrada K."/>
            <person name="Fernandez C."/>
            <person name="Holland P.W."/>
            <person name="Hou J."/>
            <person name="Hu S."/>
            <person name="Huckvale T."/>
            <person name="Hung S.S."/>
            <person name="Kamenetzky L."/>
            <person name="Keane J.A."/>
            <person name="Kiss F."/>
            <person name="Koziol U."/>
            <person name="Lambert O."/>
            <person name="Liu K."/>
            <person name="Luo X."/>
            <person name="Luo Y."/>
            <person name="Macchiaroli N."/>
            <person name="Nichol S."/>
            <person name="Paps J."/>
            <person name="Parkinson J."/>
            <person name="Pouchkina-Stantcheva N."/>
            <person name="Riddiford N."/>
            <person name="Rosenzvit M."/>
            <person name="Salinas G."/>
            <person name="Wasmuth J.D."/>
            <person name="Zamanian M."/>
            <person name="Zheng Y."/>
            <person name="Cai X."/>
            <person name="Soberon X."/>
            <person name="Olson P.D."/>
            <person name="Laclette J.P."/>
            <person name="Brehm K."/>
            <person name="Berriman M."/>
            <person name="Garciarrubio A."/>
            <person name="Bobes R.J."/>
            <person name="Fragoso G."/>
            <person name="Sanchez-Flores A."/>
            <person name="Estrada K."/>
            <person name="Cevallos M.A."/>
            <person name="Morett E."/>
            <person name="Gonzalez V."/>
            <person name="Portillo T."/>
            <person name="Ochoa-Leyva A."/>
            <person name="Jose M.V."/>
            <person name="Sciutto E."/>
            <person name="Landa A."/>
            <person name="Jimenez L."/>
            <person name="Valdes V."/>
            <person name="Carrero J.C."/>
            <person name="Larralde C."/>
            <person name="Morales-Montor J."/>
            <person name="Limon-Lason J."/>
            <person name="Soberon X."/>
            <person name="Laclette J.P."/>
        </authorList>
    </citation>
    <scope>NUCLEOTIDE SEQUENCE [LARGE SCALE GENOMIC DNA]</scope>
</reference>
<dbReference type="AlphaFoldDB" id="A0A068WG17"/>
<sequence>MHAHTYAHTSDKRPTHSRPLCNCERRHVAAATATATPLNRRWGCEQEQSITTVAATAAAKASAFSLFCSHSCPPSIRACPSPCLPVGLPVRPPVSPQNDSDVWQHALSTLIFVRKADAVDGVGSLVFENTN</sequence>